<gene>
    <name evidence="1" type="ORF">FYC77_16955</name>
</gene>
<sequence>MLAGIVPLSLFLFGGGWFVSLGFAGLVGACRLIGERVEVDGWYVRQHSPLLAVRRLEGDVRSQNGYVHLGRYVRGILALLGGLQFSALAS</sequence>
<dbReference type="EMBL" id="VTAW01000029">
    <property type="protein sequence ID" value="TYT60833.1"/>
    <property type="molecule type" value="Genomic_DNA"/>
</dbReference>
<keyword evidence="2" id="KW-1185">Reference proteome</keyword>
<dbReference type="RefSeq" id="WP_149082679.1">
    <property type="nucleotide sequence ID" value="NZ_VTAW01000029.1"/>
</dbReference>
<dbReference type="AlphaFoldDB" id="A0A5D5AIT3"/>
<evidence type="ECO:0000313" key="1">
    <source>
        <dbReference type="EMBL" id="TYT60833.1"/>
    </source>
</evidence>
<evidence type="ECO:0000313" key="2">
    <source>
        <dbReference type="Proteomes" id="UP000324104"/>
    </source>
</evidence>
<proteinExistence type="predicted"/>
<name>A0A5D5AIT3_9EURY</name>
<protein>
    <submittedName>
        <fullName evidence="1">Uncharacterized protein</fullName>
    </submittedName>
</protein>
<reference evidence="1 2" key="1">
    <citation type="submission" date="2019-08" db="EMBL/GenBank/DDBJ databases">
        <title>Archaea genome.</title>
        <authorList>
            <person name="Kajale S."/>
            <person name="Shouche Y."/>
            <person name="Deshpande N."/>
            <person name="Sharma A."/>
        </authorList>
    </citation>
    <scope>NUCLEOTIDE SEQUENCE [LARGE SCALE GENOMIC DNA]</scope>
    <source>
        <strain evidence="1 2">ESP3B_9</strain>
    </source>
</reference>
<comment type="caution">
    <text evidence="1">The sequence shown here is derived from an EMBL/GenBank/DDBJ whole genome shotgun (WGS) entry which is preliminary data.</text>
</comment>
<accession>A0A5D5AIT3</accession>
<dbReference type="Proteomes" id="UP000324104">
    <property type="component" value="Unassembled WGS sequence"/>
</dbReference>
<organism evidence="1 2">
    <name type="scientific">Natrialba swarupiae</name>
    <dbReference type="NCBI Taxonomy" id="2448032"/>
    <lineage>
        <taxon>Archaea</taxon>
        <taxon>Methanobacteriati</taxon>
        <taxon>Methanobacteriota</taxon>
        <taxon>Stenosarchaea group</taxon>
        <taxon>Halobacteria</taxon>
        <taxon>Halobacteriales</taxon>
        <taxon>Natrialbaceae</taxon>
        <taxon>Natrialba</taxon>
    </lineage>
</organism>